<proteinExistence type="inferred from homology"/>
<evidence type="ECO:0000256" key="2">
    <source>
        <dbReference type="ARBA" id="ARBA00022741"/>
    </source>
</evidence>
<dbReference type="Proteomes" id="UP000248916">
    <property type="component" value="Unassembled WGS sequence"/>
</dbReference>
<dbReference type="AlphaFoldDB" id="A0A2W7NSE8"/>
<dbReference type="PANTHER" id="PTHR30121:SF12">
    <property type="entry name" value="TYPE IV SECRETION SYSTEM PROTEIN CAGE"/>
    <property type="match status" value="1"/>
</dbReference>
<feature type="domain" description="CagE TrbE VirB component of type IV transporter system central" evidence="5">
    <location>
        <begin position="192"/>
        <end position="382"/>
    </location>
</feature>
<dbReference type="Pfam" id="PF03135">
    <property type="entry name" value="CagE_TrbE_VirB"/>
    <property type="match status" value="1"/>
</dbReference>
<evidence type="ECO:0000313" key="7">
    <source>
        <dbReference type="Proteomes" id="UP000248916"/>
    </source>
</evidence>
<keyword evidence="7" id="KW-1185">Reference proteome</keyword>
<feature type="region of interest" description="Disordered" evidence="4">
    <location>
        <begin position="765"/>
        <end position="786"/>
    </location>
</feature>
<dbReference type="SUPFAM" id="SSF52540">
    <property type="entry name" value="P-loop containing nucleoside triphosphate hydrolases"/>
    <property type="match status" value="1"/>
</dbReference>
<organism evidence="6 7">
    <name type="scientific">Palleronia aestuarii</name>
    <dbReference type="NCBI Taxonomy" id="568105"/>
    <lineage>
        <taxon>Bacteria</taxon>
        <taxon>Pseudomonadati</taxon>
        <taxon>Pseudomonadota</taxon>
        <taxon>Alphaproteobacteria</taxon>
        <taxon>Rhodobacterales</taxon>
        <taxon>Roseobacteraceae</taxon>
        <taxon>Palleronia</taxon>
    </lineage>
</organism>
<reference evidence="6 7" key="1">
    <citation type="submission" date="2018-06" db="EMBL/GenBank/DDBJ databases">
        <title>Genomic Encyclopedia of Archaeal and Bacterial Type Strains, Phase II (KMG-II): from individual species to whole genera.</title>
        <authorList>
            <person name="Goeker M."/>
        </authorList>
    </citation>
    <scope>NUCLEOTIDE SEQUENCE [LARGE SCALE GENOMIC DNA]</scope>
    <source>
        <strain evidence="6 7">DSM 22009</strain>
    </source>
</reference>
<dbReference type="Gene3D" id="3.40.50.300">
    <property type="entry name" value="P-loop containing nucleotide triphosphate hydrolases"/>
    <property type="match status" value="2"/>
</dbReference>
<keyword evidence="2" id="KW-0547">Nucleotide-binding</keyword>
<dbReference type="EMBL" id="QKZL01000015">
    <property type="protein sequence ID" value="PZX14182.1"/>
    <property type="molecule type" value="Genomic_DNA"/>
</dbReference>
<protein>
    <submittedName>
        <fullName evidence="6">Type IV secretion system protein VirB4</fullName>
    </submittedName>
</protein>
<dbReference type="InterPro" id="IPR027417">
    <property type="entry name" value="P-loop_NTPase"/>
</dbReference>
<dbReference type="OrthoDB" id="9816422at2"/>
<evidence type="ECO:0000313" key="6">
    <source>
        <dbReference type="EMBL" id="PZX14182.1"/>
    </source>
</evidence>
<evidence type="ECO:0000256" key="3">
    <source>
        <dbReference type="ARBA" id="ARBA00022840"/>
    </source>
</evidence>
<gene>
    <name evidence="6" type="ORF">LX81_02981</name>
</gene>
<dbReference type="PANTHER" id="PTHR30121">
    <property type="entry name" value="UNCHARACTERIZED PROTEIN YJGR-RELATED"/>
    <property type="match status" value="1"/>
</dbReference>
<keyword evidence="3" id="KW-0067">ATP-binding</keyword>
<dbReference type="InterPro" id="IPR051162">
    <property type="entry name" value="T4SS_component"/>
</dbReference>
<accession>A0A2W7NSE8</accession>
<dbReference type="GO" id="GO:0005524">
    <property type="term" value="F:ATP binding"/>
    <property type="evidence" value="ECO:0007669"/>
    <property type="project" value="UniProtKB-KW"/>
</dbReference>
<evidence type="ECO:0000259" key="5">
    <source>
        <dbReference type="Pfam" id="PF03135"/>
    </source>
</evidence>
<comment type="caution">
    <text evidence="6">The sequence shown here is derived from an EMBL/GenBank/DDBJ whole genome shotgun (WGS) entry which is preliminary data.</text>
</comment>
<name>A0A2W7NSE8_9RHOB</name>
<dbReference type="InterPro" id="IPR018145">
    <property type="entry name" value="CagE_TrbE_VirB_cntrl_dom"/>
</dbReference>
<sequence>MLDVKQGLGRRAVDPPGLKREHMLASYLPYVTGVGEDVLMLRDGDVMASFLVSGIEADTADATFVADVARAFGSTVAQARPDIAFYVHRISHETAPILLPVEGDGLAARIDAQWQGLISGGGLRERVSMVSVVVRARKLAGLLARITGGSKRDLRAERTRRIAVLNEVTTNLMQAVTPTRPERLTLADGRWLGLLRTAVTGKYAPLTPGVAFTPIGNLLVDSRVDFRGDSFVVLGSDEDDMRFGAMFTFKKYPTETAPGFLDRLDLPGDTIVTHSFTPIDLVPALGRVQRTIRQMSAADDAARSAQAQLVDAADDLASGRISFGQHQVSIMAVARSPEELNDLASEIRTQSQRALAVAVREDIGARTAYFAQHPGNFTFRARDAMISSACFADFAALHTTGRGLEPGTEPWGAPITILPTLGGEPYRFSFHQPGEPGDRTVGHTLVIGRTGSGKTLGTAFLLAQAQRLGPRIIAFDKDRGLESAIRGLGGSYSAVQMGVPTGFNPFRSEADLRGVGWLTDWLGALLTADAPPLTAAQEEALSNAVRANADSDPYLQTLSAFRSQLVSVDDGGDLHTRMGQWDDGKYHWLFSGKEGDPLRFSNRITAFDLTEIFDSPAVRTAWLSYVFRRIERTVEDGRPTIIVLDEAWKMLDDPYFQARLKDWMLTMRKKNVVVVMLTQRVSHIAESAAGGSIFESCVTQILFPSSKNTSRELAPLNLTDREEEFLCTSAAGARTALVRANDASTIVDLDLSVLGPMLRALGAGRVADDSGDDDKDNEPLPFKEAV</sequence>
<evidence type="ECO:0000256" key="4">
    <source>
        <dbReference type="SAM" id="MobiDB-lite"/>
    </source>
</evidence>
<evidence type="ECO:0000256" key="1">
    <source>
        <dbReference type="ARBA" id="ARBA00006512"/>
    </source>
</evidence>
<comment type="similarity">
    <text evidence="1">Belongs to the TrbE/VirB4 family.</text>
</comment>
<dbReference type="RefSeq" id="WP_111538078.1">
    <property type="nucleotide sequence ID" value="NZ_QKZL01000015.1"/>
</dbReference>